<dbReference type="GO" id="GO:0006355">
    <property type="term" value="P:regulation of DNA-templated transcription"/>
    <property type="evidence" value="ECO:0007669"/>
    <property type="project" value="InterPro"/>
</dbReference>
<feature type="domain" description="PRD" evidence="2">
    <location>
        <begin position="172"/>
        <end position="282"/>
    </location>
</feature>
<dbReference type="InterPro" id="IPR036650">
    <property type="entry name" value="CAT_RNA-bd_dom_sf"/>
</dbReference>
<dbReference type="SUPFAM" id="SSF63520">
    <property type="entry name" value="PTS-regulatory domain, PRD"/>
    <property type="match status" value="2"/>
</dbReference>
<feature type="domain" description="PRD" evidence="2">
    <location>
        <begin position="66"/>
        <end position="171"/>
    </location>
</feature>
<dbReference type="InterPro" id="IPR050661">
    <property type="entry name" value="BglG_antiterminators"/>
</dbReference>
<dbReference type="Gene3D" id="2.30.24.10">
    <property type="entry name" value="CAT RNA-binding domain"/>
    <property type="match status" value="1"/>
</dbReference>
<dbReference type="InterPro" id="IPR011608">
    <property type="entry name" value="PRD"/>
</dbReference>
<dbReference type="PANTHER" id="PTHR30185">
    <property type="entry name" value="CRYPTIC BETA-GLUCOSIDE BGL OPERON ANTITERMINATOR"/>
    <property type="match status" value="1"/>
</dbReference>
<name>A0AAU2ABF6_9ACTN</name>
<evidence type="ECO:0000259" key="2">
    <source>
        <dbReference type="PROSITE" id="PS51372"/>
    </source>
</evidence>
<gene>
    <name evidence="3" type="ORF">OHA22_43605</name>
</gene>
<dbReference type="Pfam" id="PF03123">
    <property type="entry name" value="CAT_RBD"/>
    <property type="match status" value="1"/>
</dbReference>
<evidence type="ECO:0000313" key="3">
    <source>
        <dbReference type="EMBL" id="WTT21936.1"/>
    </source>
</evidence>
<proteinExistence type="predicted"/>
<sequence>MRVVKVFNNNVVLATKGGADDIVVLMGRGIGFGTKPGQEVDAACAERTFVPTAAQPPERIALFLDEIPPDHLAVAEDIVRMGRAELGDHIGGHVVIPLADHLSFALRRAQDGLEIAYPLRGEVLHLYPDEVAVGRRAIQLVADRLGVDLPDIEAIPLALHFVNAQFEGPDLSKVVKLTETFTVVLAETSAFLGLAVDADSLEASRFITHLRYLASRQAKGGAASDTFASLHDSLRASHAREVACAKHVGSILEERFGWTLGRDEVLYLALHISRLTARTRPS</sequence>
<organism evidence="3">
    <name type="scientific">Streptomyces sp. NBC_00093</name>
    <dbReference type="NCBI Taxonomy" id="2975649"/>
    <lineage>
        <taxon>Bacteria</taxon>
        <taxon>Bacillati</taxon>
        <taxon>Actinomycetota</taxon>
        <taxon>Actinomycetes</taxon>
        <taxon>Kitasatosporales</taxon>
        <taxon>Streptomycetaceae</taxon>
        <taxon>Streptomyces</taxon>
    </lineage>
</organism>
<dbReference type="AlphaFoldDB" id="A0AAU2ABF6"/>
<evidence type="ECO:0000256" key="1">
    <source>
        <dbReference type="ARBA" id="ARBA00022737"/>
    </source>
</evidence>
<dbReference type="InterPro" id="IPR036634">
    <property type="entry name" value="PRD_sf"/>
</dbReference>
<dbReference type="Pfam" id="PF00874">
    <property type="entry name" value="PRD"/>
    <property type="match status" value="2"/>
</dbReference>
<keyword evidence="1" id="KW-0677">Repeat</keyword>
<dbReference type="GO" id="GO:0003723">
    <property type="term" value="F:RNA binding"/>
    <property type="evidence" value="ECO:0007669"/>
    <property type="project" value="InterPro"/>
</dbReference>
<dbReference type="PROSITE" id="PS51372">
    <property type="entry name" value="PRD_2"/>
    <property type="match status" value="2"/>
</dbReference>
<accession>A0AAU2ABF6</accession>
<dbReference type="EMBL" id="CP108222">
    <property type="protein sequence ID" value="WTT21936.1"/>
    <property type="molecule type" value="Genomic_DNA"/>
</dbReference>
<protein>
    <submittedName>
        <fullName evidence="3">PRD domain-containing protein</fullName>
    </submittedName>
</protein>
<dbReference type="InterPro" id="IPR004341">
    <property type="entry name" value="CAT_RNA-bd_dom"/>
</dbReference>
<dbReference type="SMART" id="SM01061">
    <property type="entry name" value="CAT_RBD"/>
    <property type="match status" value="1"/>
</dbReference>
<dbReference type="PANTHER" id="PTHR30185:SF15">
    <property type="entry name" value="CRYPTIC BETA-GLUCOSIDE BGL OPERON ANTITERMINATOR"/>
    <property type="match status" value="1"/>
</dbReference>
<reference evidence="3" key="1">
    <citation type="submission" date="2022-10" db="EMBL/GenBank/DDBJ databases">
        <title>The complete genomes of actinobacterial strains from the NBC collection.</title>
        <authorList>
            <person name="Joergensen T.S."/>
            <person name="Alvarez Arevalo M."/>
            <person name="Sterndorff E.B."/>
            <person name="Faurdal D."/>
            <person name="Vuksanovic O."/>
            <person name="Mourched A.-S."/>
            <person name="Charusanti P."/>
            <person name="Shaw S."/>
            <person name="Blin K."/>
            <person name="Weber T."/>
        </authorList>
    </citation>
    <scope>NUCLEOTIDE SEQUENCE</scope>
    <source>
        <strain evidence="3">NBC_00093</strain>
    </source>
</reference>
<dbReference type="SUPFAM" id="SSF50151">
    <property type="entry name" value="SacY-like RNA-binding domain"/>
    <property type="match status" value="1"/>
</dbReference>
<dbReference type="Gene3D" id="1.10.1790.10">
    <property type="entry name" value="PRD domain"/>
    <property type="match status" value="2"/>
</dbReference>